<comment type="caution">
    <text evidence="2">The sequence shown here is derived from an EMBL/GenBank/DDBJ whole genome shotgun (WGS) entry which is preliminary data.</text>
</comment>
<feature type="compositionally biased region" description="Low complexity" evidence="1">
    <location>
        <begin position="263"/>
        <end position="277"/>
    </location>
</feature>
<protein>
    <submittedName>
        <fullName evidence="2">Uncharacterized protein</fullName>
    </submittedName>
</protein>
<organism evidence="2 3">
    <name type="scientific">Oedothorax gibbosus</name>
    <dbReference type="NCBI Taxonomy" id="931172"/>
    <lineage>
        <taxon>Eukaryota</taxon>
        <taxon>Metazoa</taxon>
        <taxon>Ecdysozoa</taxon>
        <taxon>Arthropoda</taxon>
        <taxon>Chelicerata</taxon>
        <taxon>Arachnida</taxon>
        <taxon>Araneae</taxon>
        <taxon>Araneomorphae</taxon>
        <taxon>Entelegynae</taxon>
        <taxon>Araneoidea</taxon>
        <taxon>Linyphiidae</taxon>
        <taxon>Erigoninae</taxon>
        <taxon>Oedothorax</taxon>
    </lineage>
</organism>
<dbReference type="EMBL" id="JAFNEN010005383">
    <property type="protein sequence ID" value="KAG8170473.1"/>
    <property type="molecule type" value="Genomic_DNA"/>
</dbReference>
<proteinExistence type="predicted"/>
<feature type="region of interest" description="Disordered" evidence="1">
    <location>
        <begin position="1"/>
        <end position="56"/>
    </location>
</feature>
<evidence type="ECO:0000313" key="2">
    <source>
        <dbReference type="EMBL" id="KAG8170473.1"/>
    </source>
</evidence>
<sequence length="319" mass="36251">MLPNKNGGASSVNMESAQHKGVPNVSLNSQGVGCKDKEIPTASNSQREQGKDDLTVIDHMTLEDTLRVLKSDNVLSELDDDLKNVKAGKKTIKDHKEYFKTQVDKKLKQLCLMYSPNSPKWHSMPEEERPKAQAMQAKLNDIRKKEFQPEKDFYEKVAEVQMNFLRTMKNLGDEFCKDLRQYNEQLYEVHLERNEVVSEMCEQIREQGEFYKQASELCEQASESCRQDSEFLIGHLEREKAASAEREERLKKMLESIKKKCNKPSCSSSSQQQPTNQADDQPGPSRKLDGIQPISRSQSLDSLHSDDSGTKIGGSSQCL</sequence>
<feature type="compositionally biased region" description="Polar residues" evidence="1">
    <location>
        <begin position="7"/>
        <end position="16"/>
    </location>
</feature>
<feature type="region of interest" description="Disordered" evidence="1">
    <location>
        <begin position="259"/>
        <end position="319"/>
    </location>
</feature>
<dbReference type="AlphaFoldDB" id="A0AAV6TF79"/>
<keyword evidence="3" id="KW-1185">Reference proteome</keyword>
<name>A0AAV6TF79_9ARAC</name>
<reference evidence="2 3" key="1">
    <citation type="journal article" date="2022" name="Nat. Ecol. Evol.">
        <title>A masculinizing supergene underlies an exaggerated male reproductive morph in a spider.</title>
        <authorList>
            <person name="Hendrickx F."/>
            <person name="De Corte Z."/>
            <person name="Sonet G."/>
            <person name="Van Belleghem S.M."/>
            <person name="Kostlbacher S."/>
            <person name="Vangestel C."/>
        </authorList>
    </citation>
    <scope>NUCLEOTIDE SEQUENCE [LARGE SCALE GENOMIC DNA]</scope>
    <source>
        <strain evidence="2">W744_W776</strain>
    </source>
</reference>
<dbReference type="Proteomes" id="UP000827092">
    <property type="component" value="Unassembled WGS sequence"/>
</dbReference>
<gene>
    <name evidence="2" type="ORF">JTE90_007965</name>
</gene>
<evidence type="ECO:0000313" key="3">
    <source>
        <dbReference type="Proteomes" id="UP000827092"/>
    </source>
</evidence>
<evidence type="ECO:0000256" key="1">
    <source>
        <dbReference type="SAM" id="MobiDB-lite"/>
    </source>
</evidence>
<accession>A0AAV6TF79</accession>